<dbReference type="Pfam" id="PF01571">
    <property type="entry name" value="GCV_T"/>
    <property type="match status" value="1"/>
</dbReference>
<dbReference type="InterPro" id="IPR006222">
    <property type="entry name" value="GCVT_N"/>
</dbReference>
<dbReference type="PANTHER" id="PTHR22602:SF0">
    <property type="entry name" value="TRANSFERASE CAF17, MITOCHONDRIAL-RELATED"/>
    <property type="match status" value="1"/>
</dbReference>
<gene>
    <name evidence="4" type="ORF">Q0N40_01945</name>
</gene>
<name>A0AAU0Q1Z7_9CORY</name>
<evidence type="ECO:0000256" key="1">
    <source>
        <dbReference type="ARBA" id="ARBA00022946"/>
    </source>
</evidence>
<accession>A0AAU0Q1Z7</accession>
<feature type="domain" description="GCVT N-terminal" evidence="3">
    <location>
        <begin position="54"/>
        <end position="275"/>
    </location>
</feature>
<evidence type="ECO:0000256" key="2">
    <source>
        <dbReference type="SAM" id="MobiDB-lite"/>
    </source>
</evidence>
<keyword evidence="5" id="KW-1185">Reference proteome</keyword>
<evidence type="ECO:0000313" key="4">
    <source>
        <dbReference type="EMBL" id="WPF25337.1"/>
    </source>
</evidence>
<reference evidence="4 5" key="1">
    <citation type="submission" date="2023-10" db="EMBL/GenBank/DDBJ databases">
        <title>complete genome sequence of Corynebacterium pseudokroppenstedtii P15-C1.</title>
        <authorList>
            <person name="Bruggemann H."/>
            <person name="Poehlein A."/>
        </authorList>
    </citation>
    <scope>NUCLEOTIDE SEQUENCE [LARGE SCALE GENOMIC DNA]</scope>
    <source>
        <strain evidence="4 5">P15_C1</strain>
    </source>
</reference>
<evidence type="ECO:0000313" key="5">
    <source>
        <dbReference type="Proteomes" id="UP001174314"/>
    </source>
</evidence>
<protein>
    <submittedName>
        <fullName evidence="4">Folate-binding protein</fullName>
    </submittedName>
</protein>
<dbReference type="EMBL" id="CP137757">
    <property type="protein sequence ID" value="WPF25337.1"/>
    <property type="molecule type" value="Genomic_DNA"/>
</dbReference>
<keyword evidence="1" id="KW-0809">Transit peptide</keyword>
<dbReference type="NCBIfam" id="TIGR03317">
    <property type="entry name" value="ygfZ_signature"/>
    <property type="match status" value="1"/>
</dbReference>
<dbReference type="InterPro" id="IPR027266">
    <property type="entry name" value="TrmE/GcvT-like"/>
</dbReference>
<feature type="region of interest" description="Disordered" evidence="2">
    <location>
        <begin position="425"/>
        <end position="451"/>
    </location>
</feature>
<dbReference type="InterPro" id="IPR017703">
    <property type="entry name" value="YgfZ/GCV_T_CS"/>
</dbReference>
<dbReference type="PANTHER" id="PTHR22602">
    <property type="entry name" value="TRANSFERASE CAF17, MITOCHONDRIAL-RELATED"/>
    <property type="match status" value="1"/>
</dbReference>
<dbReference type="RefSeq" id="WP_221924129.1">
    <property type="nucleotide sequence ID" value="NZ_CP137757.1"/>
</dbReference>
<dbReference type="KEGG" id="cpsk:Q0N40_01945"/>
<dbReference type="InterPro" id="IPR045179">
    <property type="entry name" value="YgfZ/GcvT"/>
</dbReference>
<dbReference type="Proteomes" id="UP001174314">
    <property type="component" value="Chromosome"/>
</dbReference>
<organism evidence="4 5">
    <name type="scientific">Corynebacterium pseudokroppenstedtii</name>
    <dbReference type="NCBI Taxonomy" id="2804917"/>
    <lineage>
        <taxon>Bacteria</taxon>
        <taxon>Bacillati</taxon>
        <taxon>Actinomycetota</taxon>
        <taxon>Actinomycetes</taxon>
        <taxon>Mycobacteriales</taxon>
        <taxon>Corynebacteriaceae</taxon>
        <taxon>Corynebacterium</taxon>
    </lineage>
</organism>
<evidence type="ECO:0000259" key="3">
    <source>
        <dbReference type="Pfam" id="PF01571"/>
    </source>
</evidence>
<dbReference type="AlphaFoldDB" id="A0AAU0Q1Z7"/>
<proteinExistence type="predicted"/>
<dbReference type="Gene3D" id="3.30.1360.120">
    <property type="entry name" value="Probable tRNA modification gtpase trme, domain 1"/>
    <property type="match status" value="1"/>
</dbReference>
<feature type="region of interest" description="Disordered" evidence="2">
    <location>
        <begin position="1"/>
        <end position="24"/>
    </location>
</feature>
<dbReference type="GO" id="GO:0016226">
    <property type="term" value="P:iron-sulfur cluster assembly"/>
    <property type="evidence" value="ECO:0007669"/>
    <property type="project" value="TreeGrafter"/>
</dbReference>
<feature type="compositionally biased region" description="Gly residues" evidence="2">
    <location>
        <begin position="386"/>
        <end position="395"/>
    </location>
</feature>
<feature type="compositionally biased region" description="Basic and acidic residues" evidence="2">
    <location>
        <begin position="428"/>
        <end position="451"/>
    </location>
</feature>
<sequence length="451" mass="47890">MATRETSNTKQNPVETPTPTTYQSPLLDAINGAADAPDGHRQYGVAWHYGNPLGEQRAFERSAGAVDRSHQRVLQISGADTLSWLNSLISQKVDALAPGLTTHGLILDAKGHVEHAFTIVRPQVSSPTDSDEPTLYLVSEPETFDALQTYLTQMVFWSAVSVHEANLALITVIGPDTSTVMAHALEGHHAPGTPATTTPPDTLPEGTVTFIDSLVGTEDSVHLLMPRPAITDAFTALINADAKPTGLMAYEAERVKAVIPDVHADLDSRTVPHEIEAFIGTPANAPTQRATVDDGPTSSYVHLNKGCYRGQETVSRIQNLGRPPRLLVKFQVDGYSAHRPEPGEAITAGKRKVGRIGTVVDDCDEGPIALGLIKRSIVEKTIAGGAFTGPSGGVSGDPTSREPHSRSSLATHAIALEVGGTTLAIDPDTTHLDEAPKAGRQAVDKLRGKTP</sequence>
<feature type="region of interest" description="Disordered" evidence="2">
    <location>
        <begin position="385"/>
        <end position="406"/>
    </location>
</feature>
<dbReference type="SUPFAM" id="SSF103025">
    <property type="entry name" value="Folate-binding domain"/>
    <property type="match status" value="1"/>
</dbReference>